<feature type="chain" id="PRO_5020531840" evidence="1">
    <location>
        <begin position="22"/>
        <end position="136"/>
    </location>
</feature>
<evidence type="ECO:0000256" key="1">
    <source>
        <dbReference type="SAM" id="SignalP"/>
    </source>
</evidence>
<proteinExistence type="predicted"/>
<gene>
    <name evidence="2" type="ORF">AA0117_g7986</name>
</gene>
<feature type="signal peptide" evidence="1">
    <location>
        <begin position="1"/>
        <end position="21"/>
    </location>
</feature>
<evidence type="ECO:0000313" key="2">
    <source>
        <dbReference type="EMBL" id="RYN73203.1"/>
    </source>
</evidence>
<dbReference type="EMBL" id="PDXD01000022">
    <property type="protein sequence ID" value="RYN73203.1"/>
    <property type="molecule type" value="Genomic_DNA"/>
</dbReference>
<sequence>MHFNFSTVAVVLAAMSVAVEAAPKGGRNRAKAKQGAKDHAGDVAGGIATGAGFIPSTAGKHVAHNCCVNDGGWQYNARAASLTETVCKQFSSAQMYNNACTEASGSGPISGDAFYNACKNAAPNDDTVGAGYRATC</sequence>
<keyword evidence="1" id="KW-0732">Signal</keyword>
<organism evidence="2 3">
    <name type="scientific">Alternaria alternata</name>
    <name type="common">Alternaria rot fungus</name>
    <name type="synonym">Torula alternata</name>
    <dbReference type="NCBI Taxonomy" id="5599"/>
    <lineage>
        <taxon>Eukaryota</taxon>
        <taxon>Fungi</taxon>
        <taxon>Dikarya</taxon>
        <taxon>Ascomycota</taxon>
        <taxon>Pezizomycotina</taxon>
        <taxon>Dothideomycetes</taxon>
        <taxon>Pleosporomycetidae</taxon>
        <taxon>Pleosporales</taxon>
        <taxon>Pleosporineae</taxon>
        <taxon>Pleosporaceae</taxon>
        <taxon>Alternaria</taxon>
        <taxon>Alternaria sect. Alternaria</taxon>
        <taxon>Alternaria alternata complex</taxon>
    </lineage>
</organism>
<reference evidence="3" key="1">
    <citation type="journal article" date="2019" name="bioRxiv">
        <title>Genomics, evolutionary history and diagnostics of the Alternaria alternata species group including apple and Asian pear pathotypes.</title>
        <authorList>
            <person name="Armitage A.D."/>
            <person name="Cockerton H.M."/>
            <person name="Sreenivasaprasad S."/>
            <person name="Woodhall J.W."/>
            <person name="Lane C.R."/>
            <person name="Harrison R.J."/>
            <person name="Clarkson J.P."/>
        </authorList>
    </citation>
    <scope>NUCLEOTIDE SEQUENCE [LARGE SCALE GENOMIC DNA]</scope>
    <source>
        <strain evidence="3">FERA 1177</strain>
    </source>
</reference>
<dbReference type="Proteomes" id="UP000291422">
    <property type="component" value="Unassembled WGS sequence"/>
</dbReference>
<dbReference type="VEuPathDB" id="FungiDB:CC77DRAFT_1056773"/>
<protein>
    <submittedName>
        <fullName evidence="2">Uncharacterized protein</fullName>
    </submittedName>
</protein>
<name>A0A4Q4NBY9_ALTAL</name>
<comment type="caution">
    <text evidence="2">The sequence shown here is derived from an EMBL/GenBank/DDBJ whole genome shotgun (WGS) entry which is preliminary data.</text>
</comment>
<dbReference type="AlphaFoldDB" id="A0A4Q4NBY9"/>
<accession>A0A4Q4NBY9</accession>
<evidence type="ECO:0000313" key="3">
    <source>
        <dbReference type="Proteomes" id="UP000291422"/>
    </source>
</evidence>